<dbReference type="Proteomes" id="UP001234297">
    <property type="component" value="Chromosome 9"/>
</dbReference>
<sequence>MTLRTEGDVSSSITQLMVRRELLLPDPLLIVPSRSWDMLMSANGYHGSDYPSVNMRPVGLGISWGDGGNWVKPFQLCGCFSAESSWESRTNHILQINRTILKEVEICDAVRAFWKTVVFSNEAFMAMLESFLPQTNTFIVMNGDIGFFFKELSAITGLSFGCLPVLLDL</sequence>
<evidence type="ECO:0000313" key="1">
    <source>
        <dbReference type="EMBL" id="KAJ8620168.1"/>
    </source>
</evidence>
<gene>
    <name evidence="1" type="ORF">MRB53_028697</name>
</gene>
<reference evidence="1 2" key="1">
    <citation type="journal article" date="2022" name="Hortic Res">
        <title>A haplotype resolved chromosomal level avocado genome allows analysis of novel avocado genes.</title>
        <authorList>
            <person name="Nath O."/>
            <person name="Fletcher S.J."/>
            <person name="Hayward A."/>
            <person name="Shaw L.M."/>
            <person name="Masouleh A.K."/>
            <person name="Furtado A."/>
            <person name="Henry R.J."/>
            <person name="Mitter N."/>
        </authorList>
    </citation>
    <scope>NUCLEOTIDE SEQUENCE [LARGE SCALE GENOMIC DNA]</scope>
    <source>
        <strain evidence="2">cv. Hass</strain>
    </source>
</reference>
<accession>A0ACC2KGF5</accession>
<name>A0ACC2KGF5_PERAE</name>
<proteinExistence type="predicted"/>
<dbReference type="EMBL" id="CM056817">
    <property type="protein sequence ID" value="KAJ8620168.1"/>
    <property type="molecule type" value="Genomic_DNA"/>
</dbReference>
<comment type="caution">
    <text evidence="1">The sequence shown here is derived from an EMBL/GenBank/DDBJ whole genome shotgun (WGS) entry which is preliminary data.</text>
</comment>
<organism evidence="1 2">
    <name type="scientific">Persea americana</name>
    <name type="common">Avocado</name>
    <dbReference type="NCBI Taxonomy" id="3435"/>
    <lineage>
        <taxon>Eukaryota</taxon>
        <taxon>Viridiplantae</taxon>
        <taxon>Streptophyta</taxon>
        <taxon>Embryophyta</taxon>
        <taxon>Tracheophyta</taxon>
        <taxon>Spermatophyta</taxon>
        <taxon>Magnoliopsida</taxon>
        <taxon>Magnoliidae</taxon>
        <taxon>Laurales</taxon>
        <taxon>Lauraceae</taxon>
        <taxon>Persea</taxon>
    </lineage>
</organism>
<keyword evidence="2" id="KW-1185">Reference proteome</keyword>
<protein>
    <submittedName>
        <fullName evidence="1">Uncharacterized protein</fullName>
    </submittedName>
</protein>
<evidence type="ECO:0000313" key="2">
    <source>
        <dbReference type="Proteomes" id="UP001234297"/>
    </source>
</evidence>